<reference evidence="3" key="1">
    <citation type="journal article" date="2019" name="Int. J. Syst. Evol. Microbiol.">
        <title>The Global Catalogue of Microorganisms (GCM) 10K type strain sequencing project: providing services to taxonomists for standard genome sequencing and annotation.</title>
        <authorList>
            <consortium name="The Broad Institute Genomics Platform"/>
            <consortium name="The Broad Institute Genome Sequencing Center for Infectious Disease"/>
            <person name="Wu L."/>
            <person name="Ma J."/>
        </authorList>
    </citation>
    <scope>NUCLEOTIDE SEQUENCE [LARGE SCALE GENOMIC DNA]</scope>
    <source>
        <strain evidence="3">NBRC 112416</strain>
    </source>
</reference>
<proteinExistence type="predicted"/>
<dbReference type="Proteomes" id="UP001156691">
    <property type="component" value="Unassembled WGS sequence"/>
</dbReference>
<comment type="caution">
    <text evidence="2">The sequence shown here is derived from an EMBL/GenBank/DDBJ whole genome shotgun (WGS) entry which is preliminary data.</text>
</comment>
<organism evidence="2 3">
    <name type="scientific">Devosia nitrariae</name>
    <dbReference type="NCBI Taxonomy" id="2071872"/>
    <lineage>
        <taxon>Bacteria</taxon>
        <taxon>Pseudomonadati</taxon>
        <taxon>Pseudomonadota</taxon>
        <taxon>Alphaproteobacteria</taxon>
        <taxon>Hyphomicrobiales</taxon>
        <taxon>Devosiaceae</taxon>
        <taxon>Devosia</taxon>
    </lineage>
</organism>
<feature type="transmembrane region" description="Helical" evidence="1">
    <location>
        <begin position="41"/>
        <end position="67"/>
    </location>
</feature>
<protein>
    <submittedName>
        <fullName evidence="2">Uncharacterized protein</fullName>
    </submittedName>
</protein>
<name>A0ABQ5W5U3_9HYPH</name>
<accession>A0ABQ5W5U3</accession>
<sequence>MDHSIFLASYVVHLANREAFVRKRSEEQYFLEQADFDTGDLVRRLVVAVAIISLSFSSLIVVAGYAAPEVREQTVLRS</sequence>
<evidence type="ECO:0000256" key="1">
    <source>
        <dbReference type="SAM" id="Phobius"/>
    </source>
</evidence>
<keyword evidence="3" id="KW-1185">Reference proteome</keyword>
<evidence type="ECO:0000313" key="3">
    <source>
        <dbReference type="Proteomes" id="UP001156691"/>
    </source>
</evidence>
<gene>
    <name evidence="2" type="ORF">GCM10010862_27040</name>
</gene>
<evidence type="ECO:0000313" key="2">
    <source>
        <dbReference type="EMBL" id="GLQ55445.1"/>
    </source>
</evidence>
<keyword evidence="1" id="KW-0812">Transmembrane</keyword>
<keyword evidence="1" id="KW-0472">Membrane</keyword>
<dbReference type="EMBL" id="BSNS01000011">
    <property type="protein sequence ID" value="GLQ55445.1"/>
    <property type="molecule type" value="Genomic_DNA"/>
</dbReference>
<keyword evidence="1" id="KW-1133">Transmembrane helix</keyword>
<dbReference type="RefSeq" id="WP_284340852.1">
    <property type="nucleotide sequence ID" value="NZ_BSNS01000011.1"/>
</dbReference>